<dbReference type="RefSeq" id="WP_156192927.1">
    <property type="nucleotide sequence ID" value="NZ_CP046452.1"/>
</dbReference>
<evidence type="ECO:0000313" key="2">
    <source>
        <dbReference type="Proteomes" id="UP000427071"/>
    </source>
</evidence>
<dbReference type="KEGG" id="ckw:CKALI_08595"/>
<reference evidence="2" key="1">
    <citation type="submission" date="2019-11" db="EMBL/GenBank/DDBJ databases">
        <title>Complete genome sequence of Corynebacterium kalinowskii 1959, a novel Corynebacterium species isolated from soil of a small paddock in Vilsendorf, Germany.</title>
        <authorList>
            <person name="Schaffert L."/>
            <person name="Ruwe M."/>
            <person name="Milse J."/>
            <person name="Hanuschka K."/>
            <person name="Ortseifen V."/>
            <person name="Droste J."/>
            <person name="Brandt D."/>
            <person name="Schlueter L."/>
            <person name="Kutter Y."/>
            <person name="Vinke S."/>
            <person name="Viehoefer P."/>
            <person name="Jacob L."/>
            <person name="Luebke N.-C."/>
            <person name="Schulte-Berndt E."/>
            <person name="Hain C."/>
            <person name="Linder M."/>
            <person name="Schmidt P."/>
            <person name="Wollenschlaeger L."/>
            <person name="Luttermann T."/>
            <person name="Thieme E."/>
            <person name="Hassa J."/>
            <person name="Haak M."/>
            <person name="Wittchen M."/>
            <person name="Mentz A."/>
            <person name="Persicke M."/>
            <person name="Busche T."/>
            <person name="Ruckert C."/>
        </authorList>
    </citation>
    <scope>NUCLEOTIDE SEQUENCE [LARGE SCALE GENOMIC DNA]</scope>
    <source>
        <strain evidence="2">1959</strain>
    </source>
</reference>
<dbReference type="Gene3D" id="1.25.10.90">
    <property type="match status" value="1"/>
</dbReference>
<dbReference type="InterPro" id="IPR014825">
    <property type="entry name" value="DNA_alkylation"/>
</dbReference>
<dbReference type="Proteomes" id="UP000427071">
    <property type="component" value="Chromosome"/>
</dbReference>
<protein>
    <submittedName>
        <fullName evidence="1">DNA alkylation repair enzyme</fullName>
    </submittedName>
</protein>
<dbReference type="PANTHER" id="PTHR34070">
    <property type="entry name" value="ARMADILLO-TYPE FOLD"/>
    <property type="match status" value="1"/>
</dbReference>
<dbReference type="EMBL" id="CP046452">
    <property type="protein sequence ID" value="QGU02579.1"/>
    <property type="molecule type" value="Genomic_DNA"/>
</dbReference>
<evidence type="ECO:0000313" key="1">
    <source>
        <dbReference type="EMBL" id="QGU02579.1"/>
    </source>
</evidence>
<proteinExistence type="predicted"/>
<dbReference type="Pfam" id="PF08713">
    <property type="entry name" value="DNA_alkylation"/>
    <property type="match status" value="1"/>
</dbReference>
<keyword evidence="2" id="KW-1185">Reference proteome</keyword>
<dbReference type="AlphaFoldDB" id="A0A6B8VHU4"/>
<name>A0A6B8VHU4_9CORY</name>
<dbReference type="InterPro" id="IPR016024">
    <property type="entry name" value="ARM-type_fold"/>
</dbReference>
<dbReference type="SUPFAM" id="SSF48371">
    <property type="entry name" value="ARM repeat"/>
    <property type="match status" value="1"/>
</dbReference>
<dbReference type="PANTHER" id="PTHR34070:SF1">
    <property type="entry name" value="DNA ALKYLATION REPAIR PROTEIN"/>
    <property type="match status" value="1"/>
</dbReference>
<gene>
    <name evidence="1" type="ORF">CKALI_08595</name>
</gene>
<accession>A0A6B8VHU4</accession>
<sequence length="228" mass="26165">MVLTSQLATVLRPAFAELADPERAEAQQRYLKTTEPMVGMVTADLRRLVNVHSLEVLGADPSEAVLLAEVSALWTEAATRDERRAAIFTLTLPRYRKRLTLTAMGLVKQIVREGAWWDLVDSVVKVQEHMFAAYPTEASAMMREWARDKDMWVRRYAIISQLHRKADVDTSLLTECIEPNLADREFFIAKAIGWALRDYAHYNPSWVRAFVDAHELQPLSRREALKHF</sequence>
<organism evidence="1 2">
    <name type="scientific">Corynebacterium kalinowskii</name>
    <dbReference type="NCBI Taxonomy" id="2675216"/>
    <lineage>
        <taxon>Bacteria</taxon>
        <taxon>Bacillati</taxon>
        <taxon>Actinomycetota</taxon>
        <taxon>Actinomycetes</taxon>
        <taxon>Mycobacteriales</taxon>
        <taxon>Corynebacteriaceae</taxon>
        <taxon>Corynebacterium</taxon>
    </lineage>
</organism>